<dbReference type="EMBL" id="VSSQ01025138">
    <property type="protein sequence ID" value="MPM73082.1"/>
    <property type="molecule type" value="Genomic_DNA"/>
</dbReference>
<organism evidence="1">
    <name type="scientific">bioreactor metagenome</name>
    <dbReference type="NCBI Taxonomy" id="1076179"/>
    <lineage>
        <taxon>unclassified sequences</taxon>
        <taxon>metagenomes</taxon>
        <taxon>ecological metagenomes</taxon>
    </lineage>
</organism>
<sequence length="182" mass="18892">MRFLSPGRKKAALLLSLVLSAGVFTVAAAQGSQSDPLVTLSYLTDVVTPSVLSKVDEQVAKERQTYLTALDGRITAYTAQMEQLLGGLSGSAGQNSAVFSVVELTAGQTLTGSVGCELMLRVGSAKCVSPASPGLVDATDGSVLENGKALTKNHLYMFTMEGRAISASDSIKLLVRGTYTVG</sequence>
<protein>
    <submittedName>
        <fullName evidence="1">Uncharacterized protein</fullName>
    </submittedName>
</protein>
<accession>A0A645C5Y0</accession>
<comment type="caution">
    <text evidence="1">The sequence shown here is derived from an EMBL/GenBank/DDBJ whole genome shotgun (WGS) entry which is preliminary data.</text>
</comment>
<gene>
    <name evidence="1" type="ORF">SDC9_120058</name>
</gene>
<dbReference type="AlphaFoldDB" id="A0A645C5Y0"/>
<evidence type="ECO:0000313" key="1">
    <source>
        <dbReference type="EMBL" id="MPM73082.1"/>
    </source>
</evidence>
<name>A0A645C5Y0_9ZZZZ</name>
<reference evidence="1" key="1">
    <citation type="submission" date="2019-08" db="EMBL/GenBank/DDBJ databases">
        <authorList>
            <person name="Kucharzyk K."/>
            <person name="Murdoch R.W."/>
            <person name="Higgins S."/>
            <person name="Loffler F."/>
        </authorList>
    </citation>
    <scope>NUCLEOTIDE SEQUENCE</scope>
</reference>
<proteinExistence type="predicted"/>